<dbReference type="InterPro" id="IPR054873">
    <property type="entry name" value="PeroxynitIsom"/>
</dbReference>
<dbReference type="NCBIfam" id="NF045819">
    <property type="entry name" value="PeroxynitIsom"/>
    <property type="match status" value="1"/>
</dbReference>
<evidence type="ECO:0000256" key="1">
    <source>
        <dbReference type="ARBA" id="ARBA00022617"/>
    </source>
</evidence>
<dbReference type="AlphaFoldDB" id="A0A6C7ECW3"/>
<keyword evidence="1 5" id="KW-0349">Heme</keyword>
<comment type="catalytic activity">
    <reaction evidence="5">
        <text>peroxynitrite = nitrate</text>
        <dbReference type="Rhea" id="RHEA:63116"/>
        <dbReference type="ChEBI" id="CHEBI:17632"/>
        <dbReference type="ChEBI" id="CHEBI:25941"/>
    </reaction>
</comment>
<dbReference type="Gene3D" id="2.40.128.20">
    <property type="match status" value="1"/>
</dbReference>
<comment type="similarity">
    <text evidence="5">Belongs to the nitrobindin family.</text>
</comment>
<protein>
    <recommendedName>
        <fullName evidence="5">Peroxynitrite isomerase</fullName>
        <ecNumber evidence="5">5.99.-.-</ecNumber>
    </recommendedName>
    <alternativeName>
        <fullName evidence="5">Ferric nitrobindin</fullName>
        <shortName evidence="5">Nb(III)</shortName>
    </alternativeName>
</protein>
<dbReference type="GO" id="GO:0062213">
    <property type="term" value="F:peroxynitrite isomerase activity"/>
    <property type="evidence" value="ECO:0007669"/>
    <property type="project" value="UniProtKB-UniRule"/>
</dbReference>
<dbReference type="PANTHER" id="PTHR15854:SF4">
    <property type="entry name" value="PEROXYNITRITE ISOMERASE THAP4"/>
    <property type="match status" value="1"/>
</dbReference>
<evidence type="ECO:0000256" key="5">
    <source>
        <dbReference type="HAMAP-Rule" id="MF_01297"/>
    </source>
</evidence>
<name>A0A6C7ECW3_ILUCY</name>
<gene>
    <name evidence="7" type="ORF">YM304_15420</name>
</gene>
<organism evidence="7 8">
    <name type="scientific">Ilumatobacter coccineus (strain NBRC 103263 / KCTC 29153 / YM16-304)</name>
    <dbReference type="NCBI Taxonomy" id="1313172"/>
    <lineage>
        <taxon>Bacteria</taxon>
        <taxon>Bacillati</taxon>
        <taxon>Actinomycetota</taxon>
        <taxon>Acidimicrobiia</taxon>
        <taxon>Acidimicrobiales</taxon>
        <taxon>Ilumatobacteraceae</taxon>
        <taxon>Ilumatobacter</taxon>
    </lineage>
</organism>
<dbReference type="InterPro" id="IPR045165">
    <property type="entry name" value="Nitrobindin"/>
</dbReference>
<dbReference type="CDD" id="cd07828">
    <property type="entry name" value="lipocalin_heme-bd-THAP4-like"/>
    <property type="match status" value="1"/>
</dbReference>
<reference evidence="7 8" key="1">
    <citation type="journal article" date="2013" name="Int. J. Syst. Evol. Microbiol.">
        <title>Ilumatobacter nonamiense sp. nov. and Ilumatobacter coccineum sp. nov., isolated from seashore sand.</title>
        <authorList>
            <person name="Matsumoto A."/>
            <person name="Kasai H."/>
            <person name="Matsuo Y."/>
            <person name="Shizuri Y."/>
            <person name="Ichikawa N."/>
            <person name="Fujita N."/>
            <person name="Omura S."/>
            <person name="Takahashi Y."/>
        </authorList>
    </citation>
    <scope>NUCLEOTIDE SEQUENCE [LARGE SCALE GENOMIC DNA]</scope>
    <source>
        <strain evidence="8">NBRC 103263 / KCTC 29153 / YM16-304</strain>
    </source>
</reference>
<keyword evidence="3 5" id="KW-0408">Iron</keyword>
<comment type="cofactor">
    <cofactor evidence="5">
        <name>heme b</name>
        <dbReference type="ChEBI" id="CHEBI:60344"/>
    </cofactor>
    <text evidence="5">Binds 1 heme b group per subunit, that coordinates a highly solvent-exposed Fe(III) atom.</text>
</comment>
<dbReference type="Proteomes" id="UP000011863">
    <property type="component" value="Chromosome"/>
</dbReference>
<dbReference type="HAMAP" id="MF_01297">
    <property type="entry name" value="nitrobindin"/>
    <property type="match status" value="1"/>
</dbReference>
<feature type="binding site" evidence="5">
    <location>
        <position position="123"/>
    </location>
    <ligand>
        <name>heme b</name>
        <dbReference type="ChEBI" id="CHEBI:60344"/>
    </ligand>
</feature>
<dbReference type="PANTHER" id="PTHR15854">
    <property type="entry name" value="THAP4 PROTEIN"/>
    <property type="match status" value="1"/>
</dbReference>
<evidence type="ECO:0000259" key="6">
    <source>
        <dbReference type="Pfam" id="PF08768"/>
    </source>
</evidence>
<evidence type="ECO:0000256" key="3">
    <source>
        <dbReference type="ARBA" id="ARBA00023004"/>
    </source>
</evidence>
<feature type="binding site" evidence="5">
    <location>
        <position position="29"/>
    </location>
    <ligand>
        <name>heme b</name>
        <dbReference type="ChEBI" id="CHEBI:60344"/>
    </ligand>
</feature>
<evidence type="ECO:0000256" key="4">
    <source>
        <dbReference type="ARBA" id="ARBA00023235"/>
    </source>
</evidence>
<dbReference type="SUPFAM" id="SSF50814">
    <property type="entry name" value="Lipocalins"/>
    <property type="match status" value="1"/>
</dbReference>
<evidence type="ECO:0000256" key="2">
    <source>
        <dbReference type="ARBA" id="ARBA00022723"/>
    </source>
</evidence>
<dbReference type="InterPro" id="IPR012674">
    <property type="entry name" value="Calycin"/>
</dbReference>
<dbReference type="InterPro" id="IPR014878">
    <property type="entry name" value="THAP4-like_heme-bd"/>
</dbReference>
<evidence type="ECO:0000313" key="8">
    <source>
        <dbReference type="Proteomes" id="UP000011863"/>
    </source>
</evidence>
<sequence>MTAELHPDIAVLEPLLGTWSGTGTGEYPTIDTFGYDETVTFAHVGKPFLAYAQRTSSTDDGRPLHAETGYWRIPQPSLAELILAHPTGLTEVLEGFAAPNMPGGDTLIVDVRSSSISRSASAKEVVASERTFEITGDTMRYTMRMAAVGQPLQHHLSATLTRTA</sequence>
<dbReference type="EMBL" id="AP012057">
    <property type="protein sequence ID" value="BAN01856.1"/>
    <property type="molecule type" value="Genomic_DNA"/>
</dbReference>
<keyword evidence="4 5" id="KW-0413">Isomerase</keyword>
<comment type="pathway">
    <text evidence="5">Nitrogen metabolism.</text>
</comment>
<feature type="short sequence motif" description="GXWXGXG" evidence="5">
    <location>
        <begin position="17"/>
        <end position="23"/>
    </location>
</feature>
<keyword evidence="2 5" id="KW-0479">Metal-binding</keyword>
<dbReference type="GO" id="GO:0046872">
    <property type="term" value="F:metal ion binding"/>
    <property type="evidence" value="ECO:0007669"/>
    <property type="project" value="UniProtKB-KW"/>
</dbReference>
<dbReference type="RefSeq" id="WP_015441103.1">
    <property type="nucleotide sequence ID" value="NC_020520.1"/>
</dbReference>
<comment type="function">
    <text evidence="5">Heme-binding protein able to scavenge peroxynitrite and to protect free L-tyrosine against peroxynitrite-mediated nitration, by acting as a peroxynitrite isomerase that converts peroxynitrite to nitrate. Therefore, this protein likely plays a role in peroxynitrite sensing and in the detoxification of reactive nitrogen and oxygen species (RNS and ROS, respectively). Is able to bind nitric oxide (NO) in vitro, but may act as a sensor of peroxynitrite levels in vivo.</text>
</comment>
<dbReference type="OrthoDB" id="4804006at2"/>
<evidence type="ECO:0000313" key="7">
    <source>
        <dbReference type="EMBL" id="BAN01856.1"/>
    </source>
</evidence>
<proteinExistence type="inferred from homology"/>
<comment type="domain">
    <text evidence="5">Forms a 10-stranded antiparallel beta-barrel structure able to accommodate a hydrophobic ligand in its interior. In fact, this fold hosts the heme group, which is located in a wide surface cleft.</text>
</comment>
<feature type="binding site" description="axial binding residue" evidence="5">
    <location>
        <position position="155"/>
    </location>
    <ligand>
        <name>heme b</name>
        <dbReference type="ChEBI" id="CHEBI:60344"/>
    </ligand>
    <ligandPart>
        <name>Fe</name>
        <dbReference type="ChEBI" id="CHEBI:18248"/>
    </ligandPart>
</feature>
<dbReference type="GO" id="GO:0020037">
    <property type="term" value="F:heme binding"/>
    <property type="evidence" value="ECO:0007669"/>
    <property type="project" value="UniProtKB-UniRule"/>
</dbReference>
<accession>A0A6C7ECW3</accession>
<keyword evidence="8" id="KW-1185">Reference proteome</keyword>
<feature type="domain" description="THAP4-like heme-binding" evidence="6">
    <location>
        <begin position="9"/>
        <end position="162"/>
    </location>
</feature>
<dbReference type="InterPro" id="IPR022939">
    <property type="entry name" value="Nb(III)_bact/plant"/>
</dbReference>
<dbReference type="Pfam" id="PF08768">
    <property type="entry name" value="THAP4_heme-bd"/>
    <property type="match status" value="1"/>
</dbReference>
<dbReference type="EC" id="5.99.-.-" evidence="5"/>
<dbReference type="KEGG" id="aym:YM304_15420"/>